<reference evidence="2 3" key="1">
    <citation type="journal article" date="2019" name="ISME J.">
        <title>Candidatus Macondimonas diazotrophica, a novel gammaproteobacterial genus dominating crude-oil-contaminated coastal sediments.</title>
        <authorList>
            <person name="Karthikeyan S."/>
            <person name="Konstantinidis K."/>
        </authorList>
    </citation>
    <scope>NUCLEOTIDE SEQUENCE [LARGE SCALE GENOMIC DNA]</scope>
    <source>
        <strain evidence="2 3">KTK01</strain>
    </source>
</reference>
<feature type="coiled-coil region" evidence="1">
    <location>
        <begin position="109"/>
        <end position="136"/>
    </location>
</feature>
<keyword evidence="3" id="KW-1185">Reference proteome</keyword>
<proteinExistence type="predicted"/>
<keyword evidence="1" id="KW-0175">Coiled coil</keyword>
<dbReference type="Proteomes" id="UP000297890">
    <property type="component" value="Unassembled WGS sequence"/>
</dbReference>
<accession>A0A4Z0FBE5</accession>
<dbReference type="InterPro" id="IPR008912">
    <property type="entry name" value="Uncharacterised_CoxE"/>
</dbReference>
<gene>
    <name evidence="2" type="ORF">E4680_02290</name>
</gene>
<organism evidence="2 3">
    <name type="scientific">Candidatus Macondimonas diazotrophica</name>
    <dbReference type="NCBI Taxonomy" id="2305248"/>
    <lineage>
        <taxon>Bacteria</taxon>
        <taxon>Pseudomonadati</taxon>
        <taxon>Pseudomonadota</taxon>
        <taxon>Gammaproteobacteria</taxon>
        <taxon>Chromatiales</taxon>
        <taxon>Ectothiorhodospiraceae</taxon>
        <taxon>Candidatus Macondimonas</taxon>
    </lineage>
</organism>
<dbReference type="EMBL" id="SRIO01000002">
    <property type="protein sequence ID" value="TFZ83826.1"/>
    <property type="molecule type" value="Genomic_DNA"/>
</dbReference>
<evidence type="ECO:0000256" key="1">
    <source>
        <dbReference type="SAM" id="Coils"/>
    </source>
</evidence>
<evidence type="ECO:0000313" key="2">
    <source>
        <dbReference type="EMBL" id="TFZ83826.1"/>
    </source>
</evidence>
<dbReference type="AlphaFoldDB" id="A0A4Z0FBE5"/>
<dbReference type="OrthoDB" id="9764216at2"/>
<dbReference type="Pfam" id="PF05762">
    <property type="entry name" value="VWA_CoxE"/>
    <property type="match status" value="1"/>
</dbReference>
<evidence type="ECO:0000313" key="3">
    <source>
        <dbReference type="Proteomes" id="UP000297890"/>
    </source>
</evidence>
<dbReference type="PANTHER" id="PTHR39338">
    <property type="entry name" value="BLL5662 PROTEIN-RELATED"/>
    <property type="match status" value="1"/>
</dbReference>
<dbReference type="PANTHER" id="PTHR39338:SF7">
    <property type="entry name" value="BLL6692 PROTEIN"/>
    <property type="match status" value="1"/>
</dbReference>
<dbReference type="RefSeq" id="WP_135280753.1">
    <property type="nucleotide sequence ID" value="NZ_SRIO01000002.1"/>
</dbReference>
<protein>
    <submittedName>
        <fullName evidence="2">VWA domain-containing protein</fullName>
    </submittedName>
</protein>
<name>A0A4Z0FBE5_9GAMM</name>
<comment type="caution">
    <text evidence="2">The sequence shown here is derived from an EMBL/GenBank/DDBJ whole genome shotgun (WGS) entry which is preliminary data.</text>
</comment>
<sequence length="412" mass="47637">MLVDFFFALRQGGVPVTITEFLSLLAALDKRVVVASLDDFYFLARTCLVKDERHYDRFDQVFGAYFKGAEDRMEQLAQAVADGRIPPEWLARRNELNLSPEEQALIESLGGWEKLMEALRERLENQKERHEGGNRNIGTAGRSPFGAYGYNPEGVRIGQGGPRHRSAVKVWDQREFRNYDDQVELGTRNIKVALKRLRQFVREGNELELDLDDTIRATARNAGYLDLKLVPERRNQVKVLLFMDVGGSMDDHVRIAQELFSAARAEFKHLEYFYFHNFLYEWLWKDNRRRRTERMPTADVLATFGPDYKVIFVGDATMSPYEILHEGGSVEHHNPEAGAVWMRRMQAHFRRIIWLNPEPENRWEGTPSINIIRQLMDGQMYPLTLDGLTQGLRALNTGRSTTANVRPHEPIL</sequence>